<protein>
    <submittedName>
        <fullName evidence="3">Uncharacterized protein</fullName>
    </submittedName>
</protein>
<keyword evidence="4" id="KW-1185">Reference proteome</keyword>
<reference evidence="3 4" key="1">
    <citation type="submission" date="2022-12" db="EMBL/GenBank/DDBJ databases">
        <title>Chromosome-level genome of Tegillarca granosa.</title>
        <authorList>
            <person name="Kim J."/>
        </authorList>
    </citation>
    <scope>NUCLEOTIDE SEQUENCE [LARGE SCALE GENOMIC DNA]</scope>
    <source>
        <strain evidence="3">Teg-2019</strain>
        <tissue evidence="3">Adductor muscle</tissue>
    </source>
</reference>
<keyword evidence="2" id="KW-0472">Membrane</keyword>
<keyword evidence="2" id="KW-0812">Transmembrane</keyword>
<organism evidence="3 4">
    <name type="scientific">Tegillarca granosa</name>
    <name type="common">Malaysian cockle</name>
    <name type="synonym">Anadara granosa</name>
    <dbReference type="NCBI Taxonomy" id="220873"/>
    <lineage>
        <taxon>Eukaryota</taxon>
        <taxon>Metazoa</taxon>
        <taxon>Spiralia</taxon>
        <taxon>Lophotrochozoa</taxon>
        <taxon>Mollusca</taxon>
        <taxon>Bivalvia</taxon>
        <taxon>Autobranchia</taxon>
        <taxon>Pteriomorphia</taxon>
        <taxon>Arcoida</taxon>
        <taxon>Arcoidea</taxon>
        <taxon>Arcidae</taxon>
        <taxon>Tegillarca</taxon>
    </lineage>
</organism>
<feature type="region of interest" description="Disordered" evidence="1">
    <location>
        <begin position="157"/>
        <end position="233"/>
    </location>
</feature>
<dbReference type="EMBL" id="JARBDR010000214">
    <property type="protein sequence ID" value="KAJ8318995.1"/>
    <property type="molecule type" value="Genomic_DNA"/>
</dbReference>
<sequence>MAADYIRSKSPWKTAKSTCESMENTCYCLKPDFKCCCKRCQSQYHSKNKKSISTTIVIDNSPASGSFNQERVHVYEALRRGENPPEPEPNQSVAQTDSRSYDQVYDYVDQERNCAPCIDQNKQRPAHPLPNDVKTPESYQIHGHAYIEMIAESDEQYDDTVVSSTGPSDNKGNRTYPKQNFGSCIQHDEFTRSSDDQNSEKLYQEPIVRSPSDNDEKEKNMANNNKNNEKSNIINDTHVEPMIESGVDRQVVSYADDGYLKPATKEIPYYVKPADGIIKTADDTVENADDTVENADDTVGNGFFACFNKASKRILNFLSLSFLFPPVMYLFIIMIIIMFIGVMITVPVSLPVKKVEVFFTQCILYLNHCNSDMQGKDISQMKDVVVLETCYKIHMAKSQPTVTYINKKTQKVQKHLYQYHETYSVQPNWNSNILYLIECLLSTSYSNGNTFQFPFKSFKLSTECVFLFSTKYFKMINIFCACIIEYFKINSN</sequence>
<evidence type="ECO:0000313" key="3">
    <source>
        <dbReference type="EMBL" id="KAJ8318995.1"/>
    </source>
</evidence>
<accession>A0ABQ9FP16</accession>
<evidence type="ECO:0000313" key="4">
    <source>
        <dbReference type="Proteomes" id="UP001217089"/>
    </source>
</evidence>
<feature type="compositionally biased region" description="Basic and acidic residues" evidence="1">
    <location>
        <begin position="186"/>
        <end position="203"/>
    </location>
</feature>
<dbReference type="Proteomes" id="UP001217089">
    <property type="component" value="Unassembled WGS sequence"/>
</dbReference>
<proteinExistence type="predicted"/>
<feature type="transmembrane region" description="Helical" evidence="2">
    <location>
        <begin position="317"/>
        <end position="344"/>
    </location>
</feature>
<name>A0ABQ9FP16_TEGGR</name>
<feature type="region of interest" description="Disordered" evidence="1">
    <location>
        <begin position="79"/>
        <end position="99"/>
    </location>
</feature>
<evidence type="ECO:0000256" key="1">
    <source>
        <dbReference type="SAM" id="MobiDB-lite"/>
    </source>
</evidence>
<comment type="caution">
    <text evidence="3">The sequence shown here is derived from an EMBL/GenBank/DDBJ whole genome shotgun (WGS) entry which is preliminary data.</text>
</comment>
<feature type="compositionally biased region" description="Low complexity" evidence="1">
    <location>
        <begin position="221"/>
        <end position="233"/>
    </location>
</feature>
<keyword evidence="2" id="KW-1133">Transmembrane helix</keyword>
<feature type="compositionally biased region" description="Polar residues" evidence="1">
    <location>
        <begin position="161"/>
        <end position="170"/>
    </location>
</feature>
<gene>
    <name evidence="3" type="ORF">KUTeg_004086</name>
</gene>
<evidence type="ECO:0000256" key="2">
    <source>
        <dbReference type="SAM" id="Phobius"/>
    </source>
</evidence>